<dbReference type="SUPFAM" id="SSF56801">
    <property type="entry name" value="Acetyl-CoA synthetase-like"/>
    <property type="match status" value="1"/>
</dbReference>
<evidence type="ECO:0008006" key="9">
    <source>
        <dbReference type="Google" id="ProtNLM"/>
    </source>
</evidence>
<dbReference type="GO" id="GO:0016405">
    <property type="term" value="F:CoA-ligase activity"/>
    <property type="evidence" value="ECO:0007669"/>
    <property type="project" value="TreeGrafter"/>
</dbReference>
<reference evidence="7" key="1">
    <citation type="submission" date="2020-10" db="EMBL/GenBank/DDBJ databases">
        <authorList>
            <person name="Kikuchi T."/>
        </authorList>
    </citation>
    <scope>NUCLEOTIDE SEQUENCE</scope>
    <source>
        <strain evidence="7">NKZ352</strain>
    </source>
</reference>
<dbReference type="OrthoDB" id="10253869at2759"/>
<evidence type="ECO:0000256" key="1">
    <source>
        <dbReference type="ARBA" id="ARBA00004275"/>
    </source>
</evidence>
<keyword evidence="3" id="KW-0436">Ligase</keyword>
<comment type="similarity">
    <text evidence="2">Belongs to the ATP-dependent AMP-binding enzyme family.</text>
</comment>
<feature type="domain" description="AMP-dependent synthetase/ligase" evidence="5">
    <location>
        <begin position="1"/>
        <end position="273"/>
    </location>
</feature>
<keyword evidence="4" id="KW-0576">Peroxisome</keyword>
<dbReference type="GO" id="GO:0005777">
    <property type="term" value="C:peroxisome"/>
    <property type="evidence" value="ECO:0007669"/>
    <property type="project" value="UniProtKB-SubCell"/>
</dbReference>
<organism evidence="7 8">
    <name type="scientific">Caenorhabditis auriculariae</name>
    <dbReference type="NCBI Taxonomy" id="2777116"/>
    <lineage>
        <taxon>Eukaryota</taxon>
        <taxon>Metazoa</taxon>
        <taxon>Ecdysozoa</taxon>
        <taxon>Nematoda</taxon>
        <taxon>Chromadorea</taxon>
        <taxon>Rhabditida</taxon>
        <taxon>Rhabditina</taxon>
        <taxon>Rhabditomorpha</taxon>
        <taxon>Rhabditoidea</taxon>
        <taxon>Rhabditidae</taxon>
        <taxon>Peloderinae</taxon>
        <taxon>Caenorhabditis</taxon>
    </lineage>
</organism>
<dbReference type="Pfam" id="PF13193">
    <property type="entry name" value="AMP-binding_C"/>
    <property type="match status" value="1"/>
</dbReference>
<evidence type="ECO:0000256" key="2">
    <source>
        <dbReference type="ARBA" id="ARBA00006432"/>
    </source>
</evidence>
<comment type="caution">
    <text evidence="7">The sequence shown here is derived from an EMBL/GenBank/DDBJ whole genome shotgun (WGS) entry which is preliminary data.</text>
</comment>
<dbReference type="InterPro" id="IPR042099">
    <property type="entry name" value="ANL_N_sf"/>
</dbReference>
<name>A0A8S1GX34_9PELO</name>
<dbReference type="Pfam" id="PF00501">
    <property type="entry name" value="AMP-binding"/>
    <property type="match status" value="1"/>
</dbReference>
<evidence type="ECO:0000259" key="5">
    <source>
        <dbReference type="Pfam" id="PF00501"/>
    </source>
</evidence>
<evidence type="ECO:0000256" key="3">
    <source>
        <dbReference type="ARBA" id="ARBA00022598"/>
    </source>
</evidence>
<comment type="subcellular location">
    <subcellularLocation>
        <location evidence="1">Peroxisome</location>
    </subcellularLocation>
</comment>
<accession>A0A8S1GX34</accession>
<evidence type="ECO:0000313" key="8">
    <source>
        <dbReference type="Proteomes" id="UP000835052"/>
    </source>
</evidence>
<dbReference type="Gene3D" id="3.40.50.12780">
    <property type="entry name" value="N-terminal domain of ligase-like"/>
    <property type="match status" value="1"/>
</dbReference>
<dbReference type="EMBL" id="CAJGYM010000006">
    <property type="protein sequence ID" value="CAD6187443.1"/>
    <property type="molecule type" value="Genomic_DNA"/>
</dbReference>
<dbReference type="InterPro" id="IPR025110">
    <property type="entry name" value="AMP-bd_C"/>
</dbReference>
<dbReference type="PANTHER" id="PTHR24096">
    <property type="entry name" value="LONG-CHAIN-FATTY-ACID--COA LIGASE"/>
    <property type="match status" value="1"/>
</dbReference>
<proteinExistence type="inferred from homology"/>
<protein>
    <recommendedName>
        <fullName evidence="9">AMP-dependent synthetase/ligase domain-containing protein</fullName>
    </recommendedName>
</protein>
<gene>
    <name evidence="7" type="ORF">CAUJ_LOCUS3362</name>
</gene>
<dbReference type="InterPro" id="IPR000873">
    <property type="entry name" value="AMP-dep_synth/lig_dom"/>
</dbReference>
<dbReference type="Gene3D" id="3.30.300.30">
    <property type="match status" value="1"/>
</dbReference>
<keyword evidence="8" id="KW-1185">Reference proteome</keyword>
<dbReference type="Proteomes" id="UP000835052">
    <property type="component" value="Unassembled WGS sequence"/>
</dbReference>
<evidence type="ECO:0000256" key="4">
    <source>
        <dbReference type="ARBA" id="ARBA00023140"/>
    </source>
</evidence>
<feature type="domain" description="AMP-binding enzyme C-terminal" evidence="6">
    <location>
        <begin position="321"/>
        <end position="399"/>
    </location>
</feature>
<evidence type="ECO:0000313" key="7">
    <source>
        <dbReference type="EMBL" id="CAD6187443.1"/>
    </source>
</evidence>
<evidence type="ECO:0000259" key="6">
    <source>
        <dbReference type="Pfam" id="PF13193"/>
    </source>
</evidence>
<dbReference type="AlphaFoldDB" id="A0A8S1GX34"/>
<dbReference type="InterPro" id="IPR045851">
    <property type="entry name" value="AMP-bd_C_sf"/>
</dbReference>
<dbReference type="PANTHER" id="PTHR24096:SF149">
    <property type="entry name" value="AMP-BINDING DOMAIN-CONTAINING PROTEIN-RELATED"/>
    <property type="match status" value="1"/>
</dbReference>
<sequence length="407" mass="45225">MKHYIESSGAVVLISTPDYIQKNGWVGKLLTTKTVHGKIADSILEDADDDSYTSEGLSLDDTLMAPFSSGTSGLPKCCLLTHRNFNASTAALKKGVFDQVLENSSKKTIAFLPFYHASGFWALIFCLMEGCTSYIMNKFHPLNMLDLIEEHKIDTINIVPAIARTLIQIGMKDRAPGLRTILCGSSALDEQTARQLLKLFPRVERLLQGYGMTELVVLSHITPYKDNFVHLGSCGKLLPGFEAQLINTDGEVITENNEKGELLLRSDAIMKSYKNETFAVDQEDWLHTGDIALKNEDGYYFIVDREKDLIKVNGFQVSPTEIEEVIQRNEKVKQAAVIGVHDEQTGEKPVAFLVLADDADPETTVAEVLTLVRDTLSPVKHLHGGIRIVEELPTSPSGKIQRYKLRN</sequence>